<protein>
    <submittedName>
        <fullName evidence="1">Golgi apparatus membrane protein TVP15</fullName>
    </submittedName>
</protein>
<comment type="caution">
    <text evidence="1">The sequence shown here is derived from an EMBL/GenBank/DDBJ whole genome shotgun (WGS) entry which is preliminary data.</text>
</comment>
<gene>
    <name evidence="1" type="ORF">V1525DRAFT_405987</name>
</gene>
<evidence type="ECO:0000313" key="1">
    <source>
        <dbReference type="EMBL" id="KAK9236800.1"/>
    </source>
</evidence>
<keyword evidence="2" id="KW-1185">Reference proteome</keyword>
<dbReference type="EMBL" id="MU971380">
    <property type="protein sequence ID" value="KAK9236800.1"/>
    <property type="molecule type" value="Genomic_DNA"/>
</dbReference>
<accession>A0ACC3SYX9</accession>
<name>A0ACC3SYX9_LIPKO</name>
<reference evidence="2" key="1">
    <citation type="journal article" date="2024" name="Front. Bioeng. Biotechnol.">
        <title>Genome-scale model development and genomic sequencing of the oleaginous clade Lipomyces.</title>
        <authorList>
            <person name="Czajka J.J."/>
            <person name="Han Y."/>
            <person name="Kim J."/>
            <person name="Mondo S.J."/>
            <person name="Hofstad B.A."/>
            <person name="Robles A."/>
            <person name="Haridas S."/>
            <person name="Riley R."/>
            <person name="LaButti K."/>
            <person name="Pangilinan J."/>
            <person name="Andreopoulos W."/>
            <person name="Lipzen A."/>
            <person name="Yan J."/>
            <person name="Wang M."/>
            <person name="Ng V."/>
            <person name="Grigoriev I.V."/>
            <person name="Spatafora J.W."/>
            <person name="Magnuson J.K."/>
            <person name="Baker S.E."/>
            <person name="Pomraning K.R."/>
        </authorList>
    </citation>
    <scope>NUCLEOTIDE SEQUENCE [LARGE SCALE GENOMIC DNA]</scope>
    <source>
        <strain evidence="2">CBS 7786</strain>
    </source>
</reference>
<evidence type="ECO:0000313" key="2">
    <source>
        <dbReference type="Proteomes" id="UP001433508"/>
    </source>
</evidence>
<organism evidence="1 2">
    <name type="scientific">Lipomyces kononenkoae</name>
    <name type="common">Yeast</name>
    <dbReference type="NCBI Taxonomy" id="34357"/>
    <lineage>
        <taxon>Eukaryota</taxon>
        <taxon>Fungi</taxon>
        <taxon>Dikarya</taxon>
        <taxon>Ascomycota</taxon>
        <taxon>Saccharomycotina</taxon>
        <taxon>Lipomycetes</taxon>
        <taxon>Lipomycetales</taxon>
        <taxon>Lipomycetaceae</taxon>
        <taxon>Lipomyces</taxon>
    </lineage>
</organism>
<proteinExistence type="predicted"/>
<sequence length="139" mass="14918">MGFFDQDSIASPFRIVNLVIGALMILGGISSFFPLGFRSVVLAIYTILFGSLVITAEFSMPNQIARYASFLMSFIGRGLFYIFIGALILAPGALRIVGGSVIMLVGAIFIVLEFTPSIEPPTNMRGDEPGYEAPVGETV</sequence>
<dbReference type="Proteomes" id="UP001433508">
    <property type="component" value="Unassembled WGS sequence"/>
</dbReference>